<dbReference type="CTD" id="6754244"/>
<organism evidence="2 3">
    <name type="scientific">Trichoplax adhaerens</name>
    <name type="common">Trichoplax reptans</name>
    <dbReference type="NCBI Taxonomy" id="10228"/>
    <lineage>
        <taxon>Eukaryota</taxon>
        <taxon>Metazoa</taxon>
        <taxon>Placozoa</taxon>
        <taxon>Uniplacotomia</taxon>
        <taxon>Trichoplacea</taxon>
        <taxon>Trichoplacidae</taxon>
        <taxon>Trichoplax</taxon>
    </lineage>
</organism>
<feature type="region of interest" description="Disordered" evidence="1">
    <location>
        <begin position="52"/>
        <end position="82"/>
    </location>
</feature>
<protein>
    <submittedName>
        <fullName evidence="2">Uncharacterized protein</fullName>
    </submittedName>
</protein>
<feature type="compositionally biased region" description="Basic and acidic residues" evidence="1">
    <location>
        <begin position="1"/>
        <end position="10"/>
    </location>
</feature>
<dbReference type="RefSeq" id="XP_002112586.1">
    <property type="nucleotide sequence ID" value="XM_002112550.1"/>
</dbReference>
<evidence type="ECO:0000313" key="3">
    <source>
        <dbReference type="Proteomes" id="UP000009022"/>
    </source>
</evidence>
<reference evidence="2 3" key="1">
    <citation type="journal article" date="2008" name="Nature">
        <title>The Trichoplax genome and the nature of placozoans.</title>
        <authorList>
            <person name="Srivastava M."/>
            <person name="Begovic E."/>
            <person name="Chapman J."/>
            <person name="Putnam N.H."/>
            <person name="Hellsten U."/>
            <person name="Kawashima T."/>
            <person name="Kuo A."/>
            <person name="Mitros T."/>
            <person name="Salamov A."/>
            <person name="Carpenter M.L."/>
            <person name="Signorovitch A.Y."/>
            <person name="Moreno M.A."/>
            <person name="Kamm K."/>
            <person name="Grimwood J."/>
            <person name="Schmutz J."/>
            <person name="Shapiro H."/>
            <person name="Grigoriev I.V."/>
            <person name="Buss L.W."/>
            <person name="Schierwater B."/>
            <person name="Dellaporta S.L."/>
            <person name="Rokhsar D.S."/>
        </authorList>
    </citation>
    <scope>NUCLEOTIDE SEQUENCE [LARGE SCALE GENOMIC DNA]</scope>
    <source>
        <strain evidence="2 3">Grell-BS-1999</strain>
    </source>
</reference>
<dbReference type="Proteomes" id="UP000009022">
    <property type="component" value="Unassembled WGS sequence"/>
</dbReference>
<gene>
    <name evidence="2" type="ORF">TRIADDRAFT_56758</name>
</gene>
<keyword evidence="3" id="KW-1185">Reference proteome</keyword>
<accession>B3RWI2</accession>
<dbReference type="EMBL" id="DS985245">
    <property type="protein sequence ID" value="EDV24696.1"/>
    <property type="molecule type" value="Genomic_DNA"/>
</dbReference>
<evidence type="ECO:0000313" key="2">
    <source>
        <dbReference type="EMBL" id="EDV24696.1"/>
    </source>
</evidence>
<name>B3RWI2_TRIAD</name>
<dbReference type="HOGENOM" id="CLU_2029659_0_0_1"/>
<dbReference type="InParanoid" id="B3RWI2"/>
<dbReference type="GeneID" id="6754244"/>
<dbReference type="AlphaFoldDB" id="B3RWI2"/>
<feature type="region of interest" description="Disordered" evidence="1">
    <location>
        <begin position="1"/>
        <end position="35"/>
    </location>
</feature>
<dbReference type="KEGG" id="tad:TRIADDRAFT_56758"/>
<feature type="compositionally biased region" description="Polar residues" evidence="1">
    <location>
        <begin position="11"/>
        <end position="30"/>
    </location>
</feature>
<evidence type="ECO:0000256" key="1">
    <source>
        <dbReference type="SAM" id="MobiDB-lite"/>
    </source>
</evidence>
<feature type="compositionally biased region" description="Polar residues" evidence="1">
    <location>
        <begin position="55"/>
        <end position="64"/>
    </location>
</feature>
<sequence length="122" mass="13876">MEEHIDEHKSNPSSLPASAFNSSFTTPQSSSRKRYLGRYPFVSKRRRILAEIEGNDQSHNQQWLRRSPRLQDKAAKQNQQISSNLLNANLQPCYDESNQCNASTSRKKPKSSQNTIACVLVV</sequence>
<proteinExistence type="predicted"/>